<dbReference type="EMBL" id="BDOQ01000007">
    <property type="protein sequence ID" value="GBG14478.1"/>
    <property type="molecule type" value="Genomic_DNA"/>
</dbReference>
<proteinExistence type="predicted"/>
<gene>
    <name evidence="1" type="ORF">NMK_2077</name>
</gene>
<evidence type="ECO:0000313" key="1">
    <source>
        <dbReference type="EMBL" id="GBG14478.1"/>
    </source>
</evidence>
<reference evidence="1 2" key="1">
    <citation type="journal article" date="2018" name="Environ. Microbiol.">
        <title>Isolation and genomic characterization of Novimethylophilus kurashikiensis gen. nov. sp. nov., a new lanthanide-dependent methylotrophic species of Methylophilaceae.</title>
        <authorList>
            <person name="Lv H."/>
            <person name="Sahin N."/>
            <person name="Tani A."/>
        </authorList>
    </citation>
    <scope>NUCLEOTIDE SEQUENCE [LARGE SCALE GENOMIC DNA]</scope>
    <source>
        <strain evidence="1 2">La2-4</strain>
    </source>
</reference>
<keyword evidence="2" id="KW-1185">Reference proteome</keyword>
<dbReference type="RefSeq" id="WP_181376240.1">
    <property type="nucleotide sequence ID" value="NZ_BDOQ01000007.1"/>
</dbReference>
<organism evidence="1 2">
    <name type="scientific">Novimethylophilus kurashikiensis</name>
    <dbReference type="NCBI Taxonomy" id="1825523"/>
    <lineage>
        <taxon>Bacteria</taxon>
        <taxon>Pseudomonadati</taxon>
        <taxon>Pseudomonadota</taxon>
        <taxon>Betaproteobacteria</taxon>
        <taxon>Nitrosomonadales</taxon>
        <taxon>Methylophilaceae</taxon>
        <taxon>Novimethylophilus</taxon>
    </lineage>
</organism>
<protein>
    <submittedName>
        <fullName evidence="1">Cytochrome C</fullName>
    </submittedName>
</protein>
<evidence type="ECO:0000313" key="2">
    <source>
        <dbReference type="Proteomes" id="UP000245081"/>
    </source>
</evidence>
<accession>A0A2R5FAA5</accession>
<dbReference type="AlphaFoldDB" id="A0A2R5FAA5"/>
<comment type="caution">
    <text evidence="1">The sequence shown here is derived from an EMBL/GenBank/DDBJ whole genome shotgun (WGS) entry which is preliminary data.</text>
</comment>
<sequence>MASKSDTLRKLYARAELKFGFRYACELHQALLSGSAQATSMMRRVLA</sequence>
<name>A0A2R5FAA5_9PROT</name>
<dbReference type="Proteomes" id="UP000245081">
    <property type="component" value="Unassembled WGS sequence"/>
</dbReference>